<gene>
    <name evidence="2" type="ORF">CDA63_15130</name>
</gene>
<evidence type="ECO:0000259" key="1">
    <source>
        <dbReference type="Pfam" id="PF14706"/>
    </source>
</evidence>
<dbReference type="OrthoDB" id="940548at2"/>
<organism evidence="2 3">
    <name type="scientific">Hymenobacter amundsenii</name>
    <dbReference type="NCBI Taxonomy" id="2006685"/>
    <lineage>
        <taxon>Bacteria</taxon>
        <taxon>Pseudomonadati</taxon>
        <taxon>Bacteroidota</taxon>
        <taxon>Cytophagia</taxon>
        <taxon>Cytophagales</taxon>
        <taxon>Hymenobacteraceae</taxon>
        <taxon>Hymenobacter</taxon>
    </lineage>
</organism>
<dbReference type="Pfam" id="PF14706">
    <property type="entry name" value="Tnp_DNA_bind"/>
    <property type="match status" value="1"/>
</dbReference>
<dbReference type="Proteomes" id="UP000197277">
    <property type="component" value="Unassembled WGS sequence"/>
</dbReference>
<evidence type="ECO:0000313" key="3">
    <source>
        <dbReference type="Proteomes" id="UP000197277"/>
    </source>
</evidence>
<dbReference type="RefSeq" id="WP_088465299.1">
    <property type="nucleotide sequence ID" value="NZ_NIRR01000029.1"/>
</dbReference>
<dbReference type="SUPFAM" id="SSF53098">
    <property type="entry name" value="Ribonuclease H-like"/>
    <property type="match status" value="1"/>
</dbReference>
<dbReference type="Gene3D" id="1.10.246.40">
    <property type="entry name" value="Tn5 transposase, domain 1"/>
    <property type="match status" value="1"/>
</dbReference>
<dbReference type="AlphaFoldDB" id="A0A246FI81"/>
<keyword evidence="3" id="KW-1185">Reference proteome</keyword>
<dbReference type="EMBL" id="NIRR01000029">
    <property type="protein sequence ID" value="OWP62236.1"/>
    <property type="molecule type" value="Genomic_DNA"/>
</dbReference>
<dbReference type="InterPro" id="IPR014735">
    <property type="entry name" value="Transposase_Tn5-like_N"/>
</dbReference>
<comment type="caution">
    <text evidence="2">The sequence shown here is derived from an EMBL/GenBank/DDBJ whole genome shotgun (WGS) entry which is preliminary data.</text>
</comment>
<reference evidence="2 3" key="1">
    <citation type="submission" date="2017-06" db="EMBL/GenBank/DDBJ databases">
        <title>Hymenobacter amundsenii sp. nov. isolated from regoliths in Antarctica.</title>
        <authorList>
            <person name="Sedlacek I."/>
            <person name="Kralova S."/>
            <person name="Pantucek R."/>
            <person name="Svec P."/>
            <person name="Holochova P."/>
            <person name="Stankova E."/>
            <person name="Vrbovska V."/>
            <person name="Busse H.-J."/>
        </authorList>
    </citation>
    <scope>NUCLEOTIDE SEQUENCE [LARGE SCALE GENOMIC DNA]</scope>
    <source>
        <strain evidence="2 3">CCM 8682</strain>
    </source>
</reference>
<accession>A0A246FI81</accession>
<name>A0A246FI81_9BACT</name>
<evidence type="ECO:0000313" key="2">
    <source>
        <dbReference type="EMBL" id="OWP62236.1"/>
    </source>
</evidence>
<dbReference type="InterPro" id="IPR012337">
    <property type="entry name" value="RNaseH-like_sf"/>
</dbReference>
<proteinExistence type="predicted"/>
<feature type="domain" description="Transposase Tn5-like N-terminal" evidence="1">
    <location>
        <begin position="11"/>
        <end position="62"/>
    </location>
</feature>
<sequence length="62" mass="6644">MSISTGFGMAQQWAQTHFGHVHLGDVCRTRRVVTLAADCARQPGASIPHLSQGQAYASKAAY</sequence>
<dbReference type="InterPro" id="IPR038215">
    <property type="entry name" value="TN5-like_N_sf"/>
</dbReference>
<protein>
    <recommendedName>
        <fullName evidence="1">Transposase Tn5-like N-terminal domain-containing protein</fullName>
    </recommendedName>
</protein>